<keyword evidence="11 20" id="KW-0472">Membrane</keyword>
<evidence type="ECO:0000256" key="15">
    <source>
        <dbReference type="ARBA" id="ARBA00023319"/>
    </source>
</evidence>
<evidence type="ECO:0000256" key="20">
    <source>
        <dbReference type="SAM" id="Phobius"/>
    </source>
</evidence>
<dbReference type="Pfam" id="PF15613">
    <property type="entry name" value="WSD"/>
    <property type="match status" value="1"/>
</dbReference>
<evidence type="ECO:0000256" key="18">
    <source>
        <dbReference type="SAM" id="Coils"/>
    </source>
</evidence>
<feature type="region of interest" description="Disordered" evidence="19">
    <location>
        <begin position="3919"/>
        <end position="3975"/>
    </location>
</feature>
<evidence type="ECO:0000256" key="4">
    <source>
        <dbReference type="ARBA" id="ARBA00022723"/>
    </source>
</evidence>
<keyword evidence="5" id="KW-0732">Signal</keyword>
<dbReference type="SMART" id="SM00249">
    <property type="entry name" value="PHD"/>
    <property type="match status" value="1"/>
</dbReference>
<dbReference type="InterPro" id="IPR036116">
    <property type="entry name" value="FN3_sf"/>
</dbReference>
<comment type="caution">
    <text evidence="25">The sequence shown here is derived from an EMBL/GenBank/DDBJ whole genome shotgun (WGS) entry which is preliminary data.</text>
</comment>
<keyword evidence="26" id="KW-1185">Reference proteome</keyword>
<feature type="compositionally biased region" description="Basic and acidic residues" evidence="19">
    <location>
        <begin position="2623"/>
        <end position="2637"/>
    </location>
</feature>
<dbReference type="PROSITE" id="PS50016">
    <property type="entry name" value="ZF_PHD_2"/>
    <property type="match status" value="1"/>
</dbReference>
<evidence type="ECO:0000313" key="26">
    <source>
        <dbReference type="Proteomes" id="UP000719412"/>
    </source>
</evidence>
<accession>A0A8J6LD90</accession>
<comment type="subcellular location">
    <subcellularLocation>
        <location evidence="2">Membrane</location>
        <topology evidence="2">Single-pass type I membrane protein</topology>
    </subcellularLocation>
    <subcellularLocation>
        <location evidence="1">Nucleus</location>
    </subcellularLocation>
</comment>
<keyword evidence="10 20" id="KW-1133">Transmembrane helix</keyword>
<dbReference type="GO" id="GO:0016589">
    <property type="term" value="C:NURF complex"/>
    <property type="evidence" value="ECO:0007669"/>
    <property type="project" value="InterPro"/>
</dbReference>
<dbReference type="InterPro" id="IPR013106">
    <property type="entry name" value="Ig_V-set"/>
</dbReference>
<dbReference type="PROSITE" id="PS50853">
    <property type="entry name" value="FN3"/>
    <property type="match status" value="13"/>
</dbReference>
<feature type="domain" description="Fibronectin type-III" evidence="24">
    <location>
        <begin position="498"/>
        <end position="592"/>
    </location>
</feature>
<feature type="domain" description="Fibronectin type-III" evidence="24">
    <location>
        <begin position="696"/>
        <end position="791"/>
    </location>
</feature>
<dbReference type="Pfam" id="PF02791">
    <property type="entry name" value="DDT"/>
    <property type="match status" value="1"/>
</dbReference>
<dbReference type="InterPro" id="IPR019787">
    <property type="entry name" value="Znf_PHD-finger"/>
</dbReference>
<keyword evidence="13" id="KW-0325">Glycoprotein</keyword>
<dbReference type="FunFam" id="2.60.40.10:FF:001722">
    <property type="entry name" value="Sidekick, isoform B"/>
    <property type="match status" value="1"/>
</dbReference>
<dbReference type="FunFam" id="2.60.40.10:FF:001132">
    <property type="entry name" value="Sidekick, isoform B"/>
    <property type="match status" value="1"/>
</dbReference>
<dbReference type="InterPro" id="IPR013783">
    <property type="entry name" value="Ig-like_fold"/>
</dbReference>
<feature type="region of interest" description="Disordered" evidence="19">
    <location>
        <begin position="1580"/>
        <end position="1669"/>
    </location>
</feature>
<feature type="domain" description="Fibronectin type-III" evidence="24">
    <location>
        <begin position="1203"/>
        <end position="1306"/>
    </location>
</feature>
<dbReference type="InterPro" id="IPR003599">
    <property type="entry name" value="Ig_sub"/>
</dbReference>
<keyword evidence="3 20" id="KW-0812">Transmembrane</keyword>
<feature type="compositionally biased region" description="Polar residues" evidence="19">
    <location>
        <begin position="1686"/>
        <end position="1704"/>
    </location>
</feature>
<feature type="domain" description="Fibronectin type-III" evidence="24">
    <location>
        <begin position="1096"/>
        <end position="1198"/>
    </location>
</feature>
<keyword evidence="9" id="KW-0130">Cell adhesion</keyword>
<evidence type="ECO:0000256" key="11">
    <source>
        <dbReference type="ARBA" id="ARBA00023136"/>
    </source>
</evidence>
<dbReference type="EMBL" id="JABDTM020022879">
    <property type="protein sequence ID" value="KAH0815603.1"/>
    <property type="molecule type" value="Genomic_DNA"/>
</dbReference>
<dbReference type="SMART" id="SM00406">
    <property type="entry name" value="IGv"/>
    <property type="match status" value="2"/>
</dbReference>
<feature type="region of interest" description="Disordered" evidence="19">
    <location>
        <begin position="2848"/>
        <end position="2873"/>
    </location>
</feature>
<evidence type="ECO:0000256" key="9">
    <source>
        <dbReference type="ARBA" id="ARBA00022889"/>
    </source>
</evidence>
<feature type="domain" description="Fibronectin type-III" evidence="24">
    <location>
        <begin position="1310"/>
        <end position="1402"/>
    </location>
</feature>
<protein>
    <recommendedName>
        <fullName evidence="27">Protein sidekick</fullName>
    </recommendedName>
</protein>
<feature type="domain" description="Ig-like" evidence="23">
    <location>
        <begin position="95"/>
        <end position="170"/>
    </location>
</feature>
<evidence type="ECO:0000256" key="6">
    <source>
        <dbReference type="ARBA" id="ARBA00022737"/>
    </source>
</evidence>
<evidence type="ECO:0000256" key="8">
    <source>
        <dbReference type="ARBA" id="ARBA00022833"/>
    </source>
</evidence>
<dbReference type="InterPro" id="IPR036179">
    <property type="entry name" value="Ig-like_dom_sf"/>
</dbReference>
<evidence type="ECO:0000256" key="3">
    <source>
        <dbReference type="ARBA" id="ARBA00022692"/>
    </source>
</evidence>
<evidence type="ECO:0000259" key="24">
    <source>
        <dbReference type="PROSITE" id="PS50853"/>
    </source>
</evidence>
<evidence type="ECO:0000313" key="25">
    <source>
        <dbReference type="EMBL" id="KAH0815603.1"/>
    </source>
</evidence>
<dbReference type="Proteomes" id="UP000719412">
    <property type="component" value="Unassembled WGS sequence"/>
</dbReference>
<keyword evidence="15" id="KW-0393">Immunoglobulin domain</keyword>
<reference evidence="25" key="1">
    <citation type="journal article" date="2020" name="J Insects Food Feed">
        <title>The yellow mealworm (Tenebrio molitor) genome: a resource for the emerging insects as food and feed industry.</title>
        <authorList>
            <person name="Eriksson T."/>
            <person name="Andere A."/>
            <person name="Kelstrup H."/>
            <person name="Emery V."/>
            <person name="Picard C."/>
        </authorList>
    </citation>
    <scope>NUCLEOTIDE SEQUENCE</scope>
    <source>
        <strain evidence="25">Stoneville</strain>
        <tissue evidence="25">Whole head</tissue>
    </source>
</reference>
<dbReference type="Pfam" id="PF00041">
    <property type="entry name" value="fn3"/>
    <property type="match status" value="13"/>
</dbReference>
<dbReference type="GO" id="GO:0009653">
    <property type="term" value="P:anatomical structure morphogenesis"/>
    <property type="evidence" value="ECO:0007669"/>
    <property type="project" value="UniProtKB-ARBA"/>
</dbReference>
<feature type="compositionally biased region" description="Polar residues" evidence="19">
    <location>
        <begin position="1625"/>
        <end position="1648"/>
    </location>
</feature>
<evidence type="ECO:0000256" key="10">
    <source>
        <dbReference type="ARBA" id="ARBA00022989"/>
    </source>
</evidence>
<dbReference type="FunFam" id="2.60.40.10:FF:000231">
    <property type="entry name" value="Sidekick cell adhesion molecule 2"/>
    <property type="match status" value="1"/>
</dbReference>
<dbReference type="InterPro" id="IPR007110">
    <property type="entry name" value="Ig-like_dom"/>
</dbReference>
<evidence type="ECO:0000256" key="16">
    <source>
        <dbReference type="ARBA" id="ARBA00061621"/>
    </source>
</evidence>
<feature type="compositionally biased region" description="Acidic residues" evidence="19">
    <location>
        <begin position="2638"/>
        <end position="2648"/>
    </location>
</feature>
<sequence>MEIGPQNVTVLDGKDATLSCRAAGAPTPNVTWIYKGEQEVETSSRVQILDSGDLLIAAVKESDVGMYTCIRANEAGEVRGSAHLGVLVDTRVLLGHTATLQCKISSDPAVPFELHWYKNKQPINPKASQRISILKDGTLEIQAVRAADVGFYTCSIKSPGGNETRSAKLGVIELPYAPTNVKAERLDIASQRAVNVSWIPGFDGNSPIKQFIIQKREVPELGPIPDPLLNWVTEMSNVSADQRWVLLTNLKAAAAYQFRVSAVNSVGEGSPSEPSNQVMLPQEAPSGPPVGFVGSARSSSEIITQWQPPLEEHRNGQILGYIIRYRLYGYNDSPWTVQNITNEAQRNYLIQDLITWKDYVVQIAAYNNKGVGVFTEGAKIKTKEGVPEAPPTIQKVKAINSTAIQIRWIPPDPQKINGINQGYKIQAWQTDSNGELIEAKMMTVHPNLLNPNAEQSAVMSGLEKFTDYNITVVCFTDPGDGEISEMAHVKTREDVPDEVTSLQFDDISDRAVKVIWQPPKHINGILTGYQILYQIKDKPATVKVKNLTADTLDLKVTDLQATTHYKFEVTAWTAVGPGPPKVAIIQSGVEPVLPHPPSKLALSNIEAFSVVLQFTPGFDGNSSITKWTVEAQTARNASWFQVFEISDPDATTITVTGLVPFTLYKLRLIANNVVGASIPSEASKEFQTIQAPPAHPPKNVTVRAMSATELRVRWIPLQQIEWFGNPRGYSIIYSEVRTGETQAVTIDDHTANSHVIIGLEEFALYEVSMQACNDVGCSLAGPIALERTRESVPSFGPLNIEANATSSTTIVVKWGDVPKEHQNGLIEGYKVYYAAESKSPVQYKLIASNSTFTTTLTELRKFVVYRIQVLAYTRLGDGEPSKPAVSVRTFEDVPGPPSNVSFPDVSVTSARIIWDVPEEPNGEILAYKVTYHINNANVNNKFSKEFPPSDRTFRFTQLESEKYYMFSVTAQTRLGWGKTAHALVYTTNNRDTPQAPSMPQISRSQVQSKQITFSWTPGRDGFAPLRYYTVQKMENNGPWQSLPERVDPQLTSYTVSDLKPFTSYRFRIRATNDIGPSPFSPESIEVRTYPAAPSKGVTNLKVVPITTTSVEVYWDSVEEQHWSGDVKTGGYRVIFQPVSDYPTALQATPKEEIFGVNAKKMVLSELLQDKNYEIVVVPFNSQGEGPASPPVTVYVGEAVPTGEPRDLEGEAVSSTEVRLKWKPPQQQQQNGELLGYKIFYLVTNSPQELEEGHKFEEEIEVIAATMTSHSLVFLDKYTEYRIQILAFNPAGDGPRSRPITVKTLQGLPGPPVNLRFSEITMNSLVVSWDSPKKRNGDIIGYIVTYETTEENERFSKQVKQKVTTTDLQLQSLEEEITYTFTVRAQTIDYGPSISNNVTTGPQEGSPSTPKELTLIKTLSSVELHWVNGLTGKGPILGYYIESRKKDDMRWQTVTKSTNGPLQEFTVSYQSLLPSTSYYFRVIPYNKFGISFPAYTEESVLTPSKLYLEYGYLQHEPFYRQTWFMVALAATSIIIIIMIIAILCVKSKSYKYKQEGAQNSMGELMAMSREDQQDLSIDYYRSRNGTGNLSSTLSKRRKSPPRPSPASVPYNSDEESLKGYDENPDDSSVTEKPSEMSSSESQFHCTMSTRGLKKRGRPPKVQVAERTKKFQYHLLKKPKYLLNYNKGSDSQSSTPNASRASSPQGSDAGRRSSNRIRGKDGHRAGRRPGYTGSSYQRRGYNTSGAEYQDSEYHYGSDFGDDSSDNKSEIEDELGLSESESDNSVGDPSSDSDFSLSSYSTMSGTPRRALTGASRPMTPEPLWLQNREIPPLTLPKSSDDLLVPREHVMSIVSIYEVLRHFRNLVRLSPFRFEDFCAAIICEDQSSLLAEIHIMLLKALLREEDSQQTHFGPLDQKDSVNISLYLIDYVTYPEVLRSYVESDKNFDQKVLNILSNTDYPFSTLDDRIAVLQFLTDQFLTTNPVREDLLSEVPMHYDDHCRVCHKLGDLLCCETCPAVYHLECVDPPLVNVPEEDWQCGICRSHKVSGVVDCVLDVEKQGQLSRQEHLGYDRHGRKYYFLCRRIFIESDNGEVHYYSTKTQFEELLKIFDSSDMEATLCREFNDYKEEIFRQMDLTEKLTNQLKGNKKTYLDAENALIIKTNKEIEDKLEEERKERVRQNAEDMVAKMHEESSDGFSQSVTDETVDTSSVITSTISTTETTQSAVTTTTAASLTEEREKIEEVDEDDKDVVTRSKTGSLTPKNFNIDELRKRTTAVLNRDESEKNGDASRMTRLKSSQIANGTYLFKLGMENTFKSYVNQFTTNVIALNKPQRNEERDKKRHLSHKFSLTAASEFKWAGALSGNRPILLNTLRQTFLQLEQSIQSAYMHPNWQLLRKHWLSVVGGCQQPKDFARALIVLQACIKPVVFANVWHEQLGHIKLARITAVEREERKKIEKREKKEREEEEERNRMLISGYVKYTMGFKHQLWKQKGEEYRIHGRWGWLWLSTSRNFKHVNSNELGLAAGPQKYMIRIDDETGIKALGLEPSIYHYVINKYGKNNTKDTSNDTDELKNLRIVPEPQNFEELDISKALQTRSRLLFPKVAKKSKLDDLLTRRVQLKTLEEHKISQTKSEDNQKEDETVDIEGDDADANNDASLGLDKQLNNMLVGKVTLPNNTPQTSANREVLNSIAKKIHSLRLQYTSISKLAKDFQCYSKGCNSSGSTNIETNCYSPLCMQRIKVRRELLALLRKANLATNSSAIKLTNSPIATNKKTSILEQTLKTPQQTPIKEIPTEFANQFKSAPNYVDELEGICIPSLPSLKKDEIKEEIEEKKEETPITKKVESGVDIVTSTESDGLADSPPRKKFKSENEVDMEDMSPDDIKEMILGGGAPLNKKSITITTTTTATVTTQQTIVDGVVKSMSSSESTSDTVTVSSSLNGTGSTIQTMNAKTSVYSAQQNRRFCAFKNIVKREEKTIKTEHAEDGTERVYSRISTEGKIYLKRVPIQGENKRKKRQVIKYPVCSTYKTKKCRGSLLVLPQHEVKKLARHAGRIHINGYHALAKPNNCVWPYPCARPLFKTCWVYRTGNIRSLAAVALQLRILWSCLRWDDMQTKPPNTEGKHQLTTETEILSLELLKHRHVGQFLEKTQYLRRKVVIPLELPKTVREVTSIRSGLRKRKRPESPQSTDPQVTEEWVDEDKLELWEIKQYGERIEKANAQVITRSRTGNLPPAKAVVDSTELSKVTVSGKASAEEIKEKMEQQLRLQRAAHQQKRAMEIKNSPGQIIKMVGSTAQVTTTPDGQMKIVKNIANQSVVSGKTTLTSLLTSNSNKLVGRRLLMTKAADGTTRVVANAANILPKNLQNAQQSLIKVQTTGAQPTLQTVQIQQPVTTTSTPVKQNETPQRVQIMRTPDGRITVKGLLPGQQLVQYPDGKLQVMTNAQLQSSGLTVKTPTTTTPIKPLIKPSPNTSLGKVVVQGNQLKPANQQQQQQSPVKTQQVLVKTPGTPVVQKVATPNTVVVSGGQVIQQQVVISGNQVIGTPGQQVITNQIVVNNQSLAQQIASGKVQMATINGQQVLIRPTGNNQAQVVAQLTPGNLTQLNTGQTAVATPVKQTVAQAQTVETAKVVQTPQQTIQTTVKPPVQRDNAGQNDQTTMEQLLAGQPPGTVIKCVTAQVIQTPQGPRIVLQGLQGADFTAQQLAAVQQQVKQQLLKAQASTGKQGVLGPTKIYLAVQPSSSDQTSAESVQSQPPPLAPVQQSVVQSPSTPVKVQPQPNVIKQTVSTVQQVCNMTPKPKVIVQPANQTNENVTTSGRQVLVNGQQSQTSALLQAMKANMESNQTVTTSPQQQQQQTASGDQNKQFVVTPDYIQQTIKTALKQENLNPEIEEKLLQLQRYQEKQMKQEPDIPTPVAKVTTNAVPISNTRYTVSRKRTPSASRNDDSDWVMETPKRSRPTRNSENKKNDDVLQHESSKDKVVSPRARVKLKEVQEQDRKVTQRTKILVSLYRQKEFLKKDILRKRALLEKELQYEIQVGV</sequence>
<keyword evidence="7 17" id="KW-0863">Zinc-finger</keyword>
<dbReference type="FunFam" id="2.60.40.10:FF:002022">
    <property type="entry name" value="Sidekick, isoform B"/>
    <property type="match status" value="1"/>
</dbReference>
<feature type="compositionally biased region" description="Basic and acidic residues" evidence="19">
    <location>
        <begin position="3952"/>
        <end position="3973"/>
    </location>
</feature>
<dbReference type="InterPro" id="IPR013083">
    <property type="entry name" value="Znf_RING/FYVE/PHD"/>
</dbReference>
<dbReference type="GO" id="GO:0030154">
    <property type="term" value="P:cell differentiation"/>
    <property type="evidence" value="ECO:0007669"/>
    <property type="project" value="UniProtKB-ARBA"/>
</dbReference>
<evidence type="ECO:0000256" key="5">
    <source>
        <dbReference type="ARBA" id="ARBA00022729"/>
    </source>
</evidence>
<dbReference type="Pfam" id="PF00628">
    <property type="entry name" value="PHD"/>
    <property type="match status" value="1"/>
</dbReference>
<feature type="compositionally biased region" description="Low complexity" evidence="19">
    <location>
        <begin position="3836"/>
        <end position="3849"/>
    </location>
</feature>
<evidence type="ECO:0000259" key="22">
    <source>
        <dbReference type="PROSITE" id="PS50827"/>
    </source>
</evidence>
<feature type="region of interest" description="Disordered" evidence="19">
    <location>
        <begin position="3170"/>
        <end position="3193"/>
    </location>
</feature>
<dbReference type="PANTHER" id="PTHR45975">
    <property type="entry name" value="NUCLEOSOME-REMODELING FACTOR SUBUNIT BPTF"/>
    <property type="match status" value="1"/>
</dbReference>
<dbReference type="GO" id="GO:0007155">
    <property type="term" value="P:cell adhesion"/>
    <property type="evidence" value="ECO:0007669"/>
    <property type="project" value="UniProtKB-KW"/>
</dbReference>
<dbReference type="InterPro" id="IPR003598">
    <property type="entry name" value="Ig_sub2"/>
</dbReference>
<feature type="region of interest" description="Disordered" evidence="19">
    <location>
        <begin position="2219"/>
        <end position="2253"/>
    </location>
</feature>
<feature type="domain" description="Fibronectin type-III" evidence="24">
    <location>
        <begin position="896"/>
        <end position="990"/>
    </location>
</feature>
<gene>
    <name evidence="25" type="ORF">GEV33_007188</name>
</gene>
<evidence type="ECO:0000256" key="2">
    <source>
        <dbReference type="ARBA" id="ARBA00004479"/>
    </source>
</evidence>
<feature type="compositionally biased region" description="Polar residues" evidence="19">
    <location>
        <begin position="1730"/>
        <end position="1744"/>
    </location>
</feature>
<dbReference type="InterPro" id="IPR011011">
    <property type="entry name" value="Znf_FYVE_PHD"/>
</dbReference>
<dbReference type="InterPro" id="IPR013098">
    <property type="entry name" value="Ig_I-set"/>
</dbReference>
<feature type="domain" description="PHD-type" evidence="21">
    <location>
        <begin position="1994"/>
        <end position="2041"/>
    </location>
</feature>
<dbReference type="FunFam" id="2.60.40.10:FF:002352">
    <property type="entry name" value="Blast:Protein sidekick"/>
    <property type="match status" value="1"/>
</dbReference>
<dbReference type="GO" id="GO:0016020">
    <property type="term" value="C:membrane"/>
    <property type="evidence" value="ECO:0007669"/>
    <property type="project" value="UniProtKB-SubCell"/>
</dbReference>
<dbReference type="SUPFAM" id="SSF48726">
    <property type="entry name" value="Immunoglobulin"/>
    <property type="match status" value="2"/>
</dbReference>
<dbReference type="Pfam" id="PF07679">
    <property type="entry name" value="I-set"/>
    <property type="match status" value="2"/>
</dbReference>
<evidence type="ECO:0000256" key="1">
    <source>
        <dbReference type="ARBA" id="ARBA00004123"/>
    </source>
</evidence>
<dbReference type="InterPro" id="IPR003961">
    <property type="entry name" value="FN3_dom"/>
</dbReference>
<dbReference type="SUPFAM" id="SSF49265">
    <property type="entry name" value="Fibronectin type III"/>
    <property type="match status" value="7"/>
</dbReference>
<feature type="domain" description="Fibronectin type-III" evidence="24">
    <location>
        <begin position="995"/>
        <end position="1091"/>
    </location>
</feature>
<evidence type="ECO:0000256" key="7">
    <source>
        <dbReference type="ARBA" id="ARBA00022771"/>
    </source>
</evidence>
<name>A0A8J6LD90_TENMO</name>
<evidence type="ECO:0000256" key="13">
    <source>
        <dbReference type="ARBA" id="ARBA00023180"/>
    </source>
</evidence>
<dbReference type="Gene3D" id="2.60.40.10">
    <property type="entry name" value="Immunoglobulins"/>
    <property type="match status" value="15"/>
</dbReference>
<evidence type="ECO:0000259" key="21">
    <source>
        <dbReference type="PROSITE" id="PS50016"/>
    </source>
</evidence>
<dbReference type="PANTHER" id="PTHR45975:SF2">
    <property type="entry name" value="NUCLEOSOME-REMODELING FACTOR SUBUNIT BPTF"/>
    <property type="match status" value="1"/>
</dbReference>
<dbReference type="GO" id="GO:0006357">
    <property type="term" value="P:regulation of transcription by RNA polymerase II"/>
    <property type="evidence" value="ECO:0007669"/>
    <property type="project" value="InterPro"/>
</dbReference>
<feature type="region of interest" description="Disordered" evidence="19">
    <location>
        <begin position="1682"/>
        <end position="1819"/>
    </location>
</feature>
<dbReference type="Gene3D" id="3.30.40.10">
    <property type="entry name" value="Zinc/RING finger domain, C3HC4 (zinc finger)"/>
    <property type="match status" value="1"/>
</dbReference>
<feature type="domain" description="Fibronectin type-III" evidence="24">
    <location>
        <begin position="177"/>
        <end position="283"/>
    </location>
</feature>
<evidence type="ECO:0000256" key="17">
    <source>
        <dbReference type="PROSITE-ProRule" id="PRU00146"/>
    </source>
</evidence>
<dbReference type="FunFam" id="2.60.40.10:FF:001715">
    <property type="entry name" value="Sidekick, isoform B"/>
    <property type="match status" value="1"/>
</dbReference>
<feature type="region of interest" description="Disordered" evidence="19">
    <location>
        <begin position="3832"/>
        <end position="3855"/>
    </location>
</feature>
<evidence type="ECO:0000256" key="14">
    <source>
        <dbReference type="ARBA" id="ARBA00023242"/>
    </source>
</evidence>
<feature type="domain" description="DDT" evidence="22">
    <location>
        <begin position="1843"/>
        <end position="1903"/>
    </location>
</feature>
<comment type="similarity">
    <text evidence="16">Belongs to the sidekick family.</text>
</comment>
<keyword evidence="12" id="KW-1015">Disulfide bond</keyword>
<dbReference type="FunFam" id="2.60.40.10:FF:000261">
    <property type="entry name" value="Sidekick cell adhesion molecule 2"/>
    <property type="match status" value="1"/>
</dbReference>
<feature type="compositionally biased region" description="Acidic residues" evidence="19">
    <location>
        <begin position="1768"/>
        <end position="1779"/>
    </location>
</feature>
<evidence type="ECO:0000259" key="23">
    <source>
        <dbReference type="PROSITE" id="PS50835"/>
    </source>
</evidence>
<dbReference type="FunFam" id="2.60.40.10:FF:000158">
    <property type="entry name" value="Sidekick cell adhesion molecule 2"/>
    <property type="match status" value="1"/>
</dbReference>
<dbReference type="SMART" id="SM00409">
    <property type="entry name" value="IG"/>
    <property type="match status" value="2"/>
</dbReference>
<evidence type="ECO:0000256" key="19">
    <source>
        <dbReference type="SAM" id="MobiDB-lite"/>
    </source>
</evidence>
<feature type="domain" description="Fibronectin type-III" evidence="24">
    <location>
        <begin position="1405"/>
        <end position="1504"/>
    </location>
</feature>
<dbReference type="SMART" id="SM00571">
    <property type="entry name" value="DDT"/>
    <property type="match status" value="1"/>
</dbReference>
<dbReference type="SMART" id="SM00408">
    <property type="entry name" value="IGc2"/>
    <property type="match status" value="2"/>
</dbReference>
<keyword evidence="18" id="KW-0175">Coiled coil</keyword>
<dbReference type="InterPro" id="IPR001965">
    <property type="entry name" value="Znf_PHD"/>
</dbReference>
<dbReference type="PROSITE" id="PS50835">
    <property type="entry name" value="IG_LIKE"/>
    <property type="match status" value="2"/>
</dbReference>
<dbReference type="CDD" id="cd15559">
    <property type="entry name" value="PHD1_BPTF"/>
    <property type="match status" value="1"/>
</dbReference>
<evidence type="ECO:0008006" key="27">
    <source>
        <dbReference type="Google" id="ProtNLM"/>
    </source>
</evidence>
<dbReference type="SUPFAM" id="SSF57903">
    <property type="entry name" value="FYVE/PHD zinc finger"/>
    <property type="match status" value="1"/>
</dbReference>
<proteinExistence type="inferred from homology"/>
<keyword evidence="8" id="KW-0862">Zinc</keyword>
<dbReference type="InterPro" id="IPR018501">
    <property type="entry name" value="DDT_dom"/>
</dbReference>
<keyword evidence="6" id="KW-0677">Repeat</keyword>
<feature type="compositionally biased region" description="Low complexity" evidence="19">
    <location>
        <begin position="1780"/>
        <end position="1801"/>
    </location>
</feature>
<keyword evidence="14" id="KW-0539">Nucleus</keyword>
<organism evidence="25 26">
    <name type="scientific">Tenebrio molitor</name>
    <name type="common">Yellow mealworm beetle</name>
    <dbReference type="NCBI Taxonomy" id="7067"/>
    <lineage>
        <taxon>Eukaryota</taxon>
        <taxon>Metazoa</taxon>
        <taxon>Ecdysozoa</taxon>
        <taxon>Arthropoda</taxon>
        <taxon>Hexapoda</taxon>
        <taxon>Insecta</taxon>
        <taxon>Pterygota</taxon>
        <taxon>Neoptera</taxon>
        <taxon>Endopterygota</taxon>
        <taxon>Coleoptera</taxon>
        <taxon>Polyphaga</taxon>
        <taxon>Cucujiformia</taxon>
        <taxon>Tenebrionidae</taxon>
        <taxon>Tenebrio</taxon>
    </lineage>
</organism>
<keyword evidence="4" id="KW-0479">Metal-binding</keyword>
<dbReference type="InterPro" id="IPR028941">
    <property type="entry name" value="WHIM2_dom"/>
</dbReference>
<feature type="coiled-coil region" evidence="18">
    <location>
        <begin position="2152"/>
        <end position="2188"/>
    </location>
</feature>
<feature type="compositionally biased region" description="Low complexity" evidence="19">
    <location>
        <begin position="2219"/>
        <end position="2229"/>
    </location>
</feature>
<feature type="compositionally biased region" description="Polar residues" evidence="19">
    <location>
        <begin position="1582"/>
        <end position="1592"/>
    </location>
</feature>
<dbReference type="GO" id="GO:0000978">
    <property type="term" value="F:RNA polymerase II cis-regulatory region sequence-specific DNA binding"/>
    <property type="evidence" value="ECO:0007669"/>
    <property type="project" value="TreeGrafter"/>
</dbReference>
<feature type="domain" description="Fibronectin type-III" evidence="24">
    <location>
        <begin position="288"/>
        <end position="385"/>
    </location>
</feature>
<feature type="region of interest" description="Disordered" evidence="19">
    <location>
        <begin position="2623"/>
        <end position="2648"/>
    </location>
</feature>
<dbReference type="PROSITE" id="PS01359">
    <property type="entry name" value="ZF_PHD_1"/>
    <property type="match status" value="1"/>
</dbReference>
<evidence type="ECO:0000256" key="12">
    <source>
        <dbReference type="ARBA" id="ARBA00023157"/>
    </source>
</evidence>
<reference evidence="25" key="2">
    <citation type="submission" date="2021-08" db="EMBL/GenBank/DDBJ databases">
        <authorList>
            <person name="Eriksson T."/>
        </authorList>
    </citation>
    <scope>NUCLEOTIDE SEQUENCE</scope>
    <source>
        <strain evidence="25">Stoneville</strain>
        <tissue evidence="25">Whole head</tissue>
    </source>
</reference>
<dbReference type="SMART" id="SM00060">
    <property type="entry name" value="FN3"/>
    <property type="match status" value="13"/>
</dbReference>
<feature type="domain" description="Ig-like" evidence="23">
    <location>
        <begin position="1"/>
        <end position="85"/>
    </location>
</feature>
<dbReference type="FunFam" id="2.60.40.10:FF:000206">
    <property type="entry name" value="Sidekick cell adhesion molecule 2"/>
    <property type="match status" value="1"/>
</dbReference>
<feature type="domain" description="Fibronectin type-III" evidence="24">
    <location>
        <begin position="596"/>
        <end position="691"/>
    </location>
</feature>
<dbReference type="InterPro" id="IPR038028">
    <property type="entry name" value="BPTF"/>
</dbReference>
<dbReference type="FunFam" id="2.60.40.10:FF:001849">
    <property type="entry name" value="Sidekick, isoform B"/>
    <property type="match status" value="1"/>
</dbReference>
<dbReference type="InterPro" id="IPR019786">
    <property type="entry name" value="Zinc_finger_PHD-type_CS"/>
</dbReference>
<dbReference type="GO" id="GO:0008270">
    <property type="term" value="F:zinc ion binding"/>
    <property type="evidence" value="ECO:0007669"/>
    <property type="project" value="UniProtKB-KW"/>
</dbReference>
<feature type="domain" description="Fibronectin type-III" evidence="24">
    <location>
        <begin position="796"/>
        <end position="892"/>
    </location>
</feature>
<feature type="domain" description="Fibronectin type-III" evidence="24">
    <location>
        <begin position="390"/>
        <end position="494"/>
    </location>
</feature>
<dbReference type="PROSITE" id="PS50827">
    <property type="entry name" value="DDT"/>
    <property type="match status" value="1"/>
</dbReference>
<dbReference type="CDD" id="cd00063">
    <property type="entry name" value="FN3"/>
    <property type="match status" value="13"/>
</dbReference>
<feature type="transmembrane region" description="Helical" evidence="20">
    <location>
        <begin position="1522"/>
        <end position="1544"/>
    </location>
</feature>